<feature type="domain" description="DUF58" evidence="1">
    <location>
        <begin position="52"/>
        <end position="274"/>
    </location>
</feature>
<dbReference type="Proteomes" id="UP000216446">
    <property type="component" value="Unassembled WGS sequence"/>
</dbReference>
<accession>A0A259U038</accession>
<dbReference type="PANTHER" id="PTHR33608:SF7">
    <property type="entry name" value="DUF58 DOMAIN-CONTAINING PROTEIN"/>
    <property type="match status" value="1"/>
</dbReference>
<comment type="caution">
    <text evidence="2">The sequence shown here is derived from an EMBL/GenBank/DDBJ whole genome shotgun (WGS) entry which is preliminary data.</text>
</comment>
<reference evidence="2 3" key="1">
    <citation type="submission" date="2016-11" db="EMBL/GenBank/DDBJ databases">
        <title>Study of marine rhodopsin-containing bacteria.</title>
        <authorList>
            <person name="Yoshizawa S."/>
            <person name="Kumagai Y."/>
            <person name="Kogure K."/>
        </authorList>
    </citation>
    <scope>NUCLEOTIDE SEQUENCE [LARGE SCALE GENOMIC DNA]</scope>
    <source>
        <strain evidence="2 3">SG-29</strain>
    </source>
</reference>
<name>A0A259U038_9BACT</name>
<sequence>MPVSPAPSDRLTPEALARIGSLELRARLIVEGFITGMHRSPYHGFSVEFAQHRPYNRGDELRHVDWKVWARKDRWMVKQYEEETNLRHAVVLDTSPSMRYAGASGVSKLAYGATLGAALHTLMVRQRDATGLAAFDSTLHTLVPPRAARAHLRALLATLDRLESAPATPPAPEAETGASGVARALDEVAERLPKRSLVTIISDLFETMDGAAEIAKALRHLRHRGHEVLVFHVLDAKTERDFAFDDLPVRMRDMETGETLTLQPAQLREHYREASGAFFNDFKRRCREIEADYVLLDTAQPYDHALSAYLQKRKRLF</sequence>
<dbReference type="Gene3D" id="3.40.50.410">
    <property type="entry name" value="von Willebrand factor, type A domain"/>
    <property type="match status" value="1"/>
</dbReference>
<dbReference type="InterPro" id="IPR036465">
    <property type="entry name" value="vWFA_dom_sf"/>
</dbReference>
<dbReference type="RefSeq" id="WP_218827628.1">
    <property type="nucleotide sequence ID" value="NZ_MQWB01000001.1"/>
</dbReference>
<proteinExistence type="predicted"/>
<dbReference type="AlphaFoldDB" id="A0A259U038"/>
<dbReference type="Pfam" id="PF01882">
    <property type="entry name" value="DUF58"/>
    <property type="match status" value="1"/>
</dbReference>
<keyword evidence="3" id="KW-1185">Reference proteome</keyword>
<evidence type="ECO:0000313" key="2">
    <source>
        <dbReference type="EMBL" id="OZC03198.1"/>
    </source>
</evidence>
<dbReference type="InterPro" id="IPR002881">
    <property type="entry name" value="DUF58"/>
</dbReference>
<gene>
    <name evidence="2" type="ORF">BSZ36_09560</name>
</gene>
<protein>
    <recommendedName>
        <fullName evidence="1">DUF58 domain-containing protein</fullName>
    </recommendedName>
</protein>
<dbReference type="InParanoid" id="A0A259U038"/>
<dbReference type="EMBL" id="MQWB01000001">
    <property type="protein sequence ID" value="OZC03198.1"/>
    <property type="molecule type" value="Genomic_DNA"/>
</dbReference>
<dbReference type="SUPFAM" id="SSF53300">
    <property type="entry name" value="vWA-like"/>
    <property type="match status" value="1"/>
</dbReference>
<dbReference type="PANTHER" id="PTHR33608">
    <property type="entry name" value="BLL2464 PROTEIN"/>
    <property type="match status" value="1"/>
</dbReference>
<evidence type="ECO:0000259" key="1">
    <source>
        <dbReference type="Pfam" id="PF01882"/>
    </source>
</evidence>
<organism evidence="2 3">
    <name type="scientific">Rubricoccus marinus</name>
    <dbReference type="NCBI Taxonomy" id="716817"/>
    <lineage>
        <taxon>Bacteria</taxon>
        <taxon>Pseudomonadati</taxon>
        <taxon>Rhodothermota</taxon>
        <taxon>Rhodothermia</taxon>
        <taxon>Rhodothermales</taxon>
        <taxon>Rubricoccaceae</taxon>
        <taxon>Rubricoccus</taxon>
    </lineage>
</organism>
<evidence type="ECO:0000313" key="3">
    <source>
        <dbReference type="Proteomes" id="UP000216446"/>
    </source>
</evidence>